<accession>A0A1I2F493</accession>
<evidence type="ECO:0000259" key="1">
    <source>
        <dbReference type="PROSITE" id="PS51819"/>
    </source>
</evidence>
<proteinExistence type="predicted"/>
<dbReference type="EMBL" id="FONW01000002">
    <property type="protein sequence ID" value="SFE99528.1"/>
    <property type="molecule type" value="Genomic_DNA"/>
</dbReference>
<keyword evidence="3" id="KW-1185">Reference proteome</keyword>
<dbReference type="InterPro" id="IPR029068">
    <property type="entry name" value="Glyas_Bleomycin-R_OHBP_Dase"/>
</dbReference>
<protein>
    <submittedName>
        <fullName evidence="2">Lactoylglutathione lyase</fullName>
    </submittedName>
</protein>
<dbReference type="InterPro" id="IPR051332">
    <property type="entry name" value="Fosfomycin_Res_Enzymes"/>
</dbReference>
<sequence length="129" mass="14733">MKISHIAIWTYNLEGMRNFYIHYFDASSGEAYYNHSRDFKSYFLTFGGDCSIELMQMPGIPKTKDSSRKQFTGLIHFAIEVGSKQKVDELTEKLRRDGFSVVGEPRTTGDGFYESTILDPEGNRVEIVA</sequence>
<dbReference type="STRING" id="655355.SAMN05216283_102336"/>
<gene>
    <name evidence="2" type="ORF">SAMN05216283_102336</name>
</gene>
<evidence type="ECO:0000313" key="3">
    <source>
        <dbReference type="Proteomes" id="UP000198964"/>
    </source>
</evidence>
<dbReference type="Gene3D" id="3.10.180.10">
    <property type="entry name" value="2,3-Dihydroxybiphenyl 1,2-Dioxygenase, domain 1"/>
    <property type="match status" value="1"/>
</dbReference>
<dbReference type="AlphaFoldDB" id="A0A1I2F493"/>
<dbReference type="RefSeq" id="WP_093919000.1">
    <property type="nucleotide sequence ID" value="NZ_FONW01000002.1"/>
</dbReference>
<organism evidence="2 3">
    <name type="scientific">Sunxiuqinia elliptica</name>
    <dbReference type="NCBI Taxonomy" id="655355"/>
    <lineage>
        <taxon>Bacteria</taxon>
        <taxon>Pseudomonadati</taxon>
        <taxon>Bacteroidota</taxon>
        <taxon>Bacteroidia</taxon>
        <taxon>Marinilabiliales</taxon>
        <taxon>Prolixibacteraceae</taxon>
        <taxon>Sunxiuqinia</taxon>
    </lineage>
</organism>
<dbReference type="PROSITE" id="PS51819">
    <property type="entry name" value="VOC"/>
    <property type="match status" value="1"/>
</dbReference>
<dbReference type="InterPro" id="IPR037523">
    <property type="entry name" value="VOC_core"/>
</dbReference>
<feature type="domain" description="VOC" evidence="1">
    <location>
        <begin position="2"/>
        <end position="129"/>
    </location>
</feature>
<keyword evidence="2" id="KW-0456">Lyase</keyword>
<evidence type="ECO:0000313" key="2">
    <source>
        <dbReference type="EMBL" id="SFE99528.1"/>
    </source>
</evidence>
<dbReference type="Proteomes" id="UP000198964">
    <property type="component" value="Unassembled WGS sequence"/>
</dbReference>
<dbReference type="InterPro" id="IPR004360">
    <property type="entry name" value="Glyas_Fos-R_dOase_dom"/>
</dbReference>
<dbReference type="SUPFAM" id="SSF54593">
    <property type="entry name" value="Glyoxalase/Bleomycin resistance protein/Dihydroxybiphenyl dioxygenase"/>
    <property type="match status" value="1"/>
</dbReference>
<dbReference type="GO" id="GO:0016829">
    <property type="term" value="F:lyase activity"/>
    <property type="evidence" value="ECO:0007669"/>
    <property type="project" value="UniProtKB-KW"/>
</dbReference>
<dbReference type="PANTHER" id="PTHR36113:SF1">
    <property type="entry name" value="GLYOXALASE_BLEOMYCIN RESISTANCE PROTEIN_DIOXYGENASE"/>
    <property type="match status" value="1"/>
</dbReference>
<dbReference type="Pfam" id="PF00903">
    <property type="entry name" value="Glyoxalase"/>
    <property type="match status" value="1"/>
</dbReference>
<reference evidence="2 3" key="1">
    <citation type="submission" date="2016-10" db="EMBL/GenBank/DDBJ databases">
        <authorList>
            <person name="de Groot N.N."/>
        </authorList>
    </citation>
    <scope>NUCLEOTIDE SEQUENCE [LARGE SCALE GENOMIC DNA]</scope>
    <source>
        <strain evidence="2 3">CGMCC 1.9156</strain>
    </source>
</reference>
<name>A0A1I2F493_9BACT</name>
<dbReference type="PANTHER" id="PTHR36113">
    <property type="entry name" value="LYASE, PUTATIVE-RELATED-RELATED"/>
    <property type="match status" value="1"/>
</dbReference>